<comment type="caution">
    <text evidence="2">The sequence shown here is derived from an EMBL/GenBank/DDBJ whole genome shotgun (WGS) entry which is preliminary data.</text>
</comment>
<dbReference type="Gene3D" id="3.30.460.10">
    <property type="entry name" value="Beta Polymerase, domain 2"/>
    <property type="match status" value="1"/>
</dbReference>
<accession>A0A2A7ML96</accession>
<evidence type="ECO:0000313" key="3">
    <source>
        <dbReference type="Proteomes" id="UP000220840"/>
    </source>
</evidence>
<proteinExistence type="predicted"/>
<dbReference type="GO" id="GO:0016779">
    <property type="term" value="F:nucleotidyltransferase activity"/>
    <property type="evidence" value="ECO:0007669"/>
    <property type="project" value="InterPro"/>
</dbReference>
<dbReference type="AlphaFoldDB" id="A0A2A7ML96"/>
<dbReference type="Pfam" id="PF01909">
    <property type="entry name" value="NTP_transf_2"/>
    <property type="match status" value="1"/>
</dbReference>
<dbReference type="RefSeq" id="WP_058296724.1">
    <property type="nucleotide sequence ID" value="NZ_LN890328.1"/>
</dbReference>
<sequence length="143" mass="17235">MPDKKNIKDFKIDNTENIVSLCVFGSYNTEFWDENRSDIDILILLNKNLGVEFEFKIEDELLLGLQKFFEFDNIHIVFLYMNEFDNTIADSYLLSNNKIILDFEREIDFRMYVNKYHRNNEWLENIIKEDMKLMKGNKNVTIL</sequence>
<protein>
    <recommendedName>
        <fullName evidence="1">Polymerase nucleotidyl transferase domain-containing protein</fullName>
    </recommendedName>
</protein>
<dbReference type="OrthoDB" id="1926603at2"/>
<gene>
    <name evidence="2" type="ORF">CQ394_13065</name>
</gene>
<dbReference type="InterPro" id="IPR002934">
    <property type="entry name" value="Polymerase_NTP_transf_dom"/>
</dbReference>
<name>A0A2A7ML96_9CLOT</name>
<evidence type="ECO:0000259" key="1">
    <source>
        <dbReference type="Pfam" id="PF01909"/>
    </source>
</evidence>
<dbReference type="EMBL" id="PDCJ01000001">
    <property type="protein sequence ID" value="PEG32582.1"/>
    <property type="molecule type" value="Genomic_DNA"/>
</dbReference>
<dbReference type="STRING" id="137838.GCA_001458595_04103"/>
<keyword evidence="3" id="KW-1185">Reference proteome</keyword>
<dbReference type="SUPFAM" id="SSF81301">
    <property type="entry name" value="Nucleotidyltransferase"/>
    <property type="match status" value="1"/>
</dbReference>
<feature type="domain" description="Polymerase nucleotidyl transferase" evidence="1">
    <location>
        <begin position="15"/>
        <end position="63"/>
    </location>
</feature>
<organism evidence="2 3">
    <name type="scientific">Clostridium neonatale</name>
    <dbReference type="NCBI Taxonomy" id="137838"/>
    <lineage>
        <taxon>Bacteria</taxon>
        <taxon>Bacillati</taxon>
        <taxon>Bacillota</taxon>
        <taxon>Clostridia</taxon>
        <taxon>Eubacteriales</taxon>
        <taxon>Clostridiaceae</taxon>
        <taxon>Clostridium</taxon>
    </lineage>
</organism>
<reference evidence="2 3" key="1">
    <citation type="submission" date="2017-10" db="EMBL/GenBank/DDBJ databases">
        <title>Effective Description of Clostridium neonatale sp. nov. linked to necrotizing enterocolitis in neonates and a clarification of species assignable to the genus Clostridium (Prazmowski 1880) emend. Lawson and Rainey 2016.</title>
        <authorList>
            <person name="Bernard K."/>
            <person name="Burdz T."/>
            <person name="Wiebe D."/>
            <person name="Balcewich B."/>
            <person name="Alfa M."/>
            <person name="Bernier A.-M."/>
        </authorList>
    </citation>
    <scope>NUCLEOTIDE SEQUENCE [LARGE SCALE GENOMIC DNA]</scope>
    <source>
        <strain evidence="2 3">LCDC99A005</strain>
    </source>
</reference>
<dbReference type="Proteomes" id="UP000220840">
    <property type="component" value="Unassembled WGS sequence"/>
</dbReference>
<dbReference type="InterPro" id="IPR043519">
    <property type="entry name" value="NT_sf"/>
</dbReference>
<evidence type="ECO:0000313" key="2">
    <source>
        <dbReference type="EMBL" id="PEG32582.1"/>
    </source>
</evidence>